<evidence type="ECO:0000256" key="1">
    <source>
        <dbReference type="SAM" id="Phobius"/>
    </source>
</evidence>
<dbReference type="AlphaFoldDB" id="A0A7S8E9V9"/>
<evidence type="ECO:0000313" key="3">
    <source>
        <dbReference type="Proteomes" id="UP000594468"/>
    </source>
</evidence>
<gene>
    <name evidence="2" type="ORF">G4Y79_01335</name>
</gene>
<protein>
    <submittedName>
        <fullName evidence="2">Uncharacterized protein</fullName>
    </submittedName>
</protein>
<dbReference type="KEGG" id="pmet:G4Y79_01335"/>
<proteinExistence type="predicted"/>
<organism evidence="2 3">
    <name type="scientific">Phototrophicus methaneseepsis</name>
    <dbReference type="NCBI Taxonomy" id="2710758"/>
    <lineage>
        <taxon>Bacteria</taxon>
        <taxon>Bacillati</taxon>
        <taxon>Chloroflexota</taxon>
        <taxon>Candidatus Thermofontia</taxon>
        <taxon>Phototrophicales</taxon>
        <taxon>Phototrophicaceae</taxon>
        <taxon>Phototrophicus</taxon>
    </lineage>
</organism>
<accession>A0A7S8E9V9</accession>
<name>A0A7S8E9V9_9CHLR</name>
<keyword evidence="1" id="KW-1133">Transmembrane helix</keyword>
<evidence type="ECO:0000313" key="2">
    <source>
        <dbReference type="EMBL" id="QPC83047.1"/>
    </source>
</evidence>
<keyword evidence="3" id="KW-1185">Reference proteome</keyword>
<dbReference type="RefSeq" id="WP_195171116.1">
    <property type="nucleotide sequence ID" value="NZ_CP062983.1"/>
</dbReference>
<feature type="transmembrane region" description="Helical" evidence="1">
    <location>
        <begin position="7"/>
        <end position="28"/>
    </location>
</feature>
<keyword evidence="1" id="KW-0812">Transmembrane</keyword>
<reference evidence="2 3" key="1">
    <citation type="submission" date="2020-02" db="EMBL/GenBank/DDBJ databases">
        <authorList>
            <person name="Zheng R.K."/>
            <person name="Sun C.M."/>
        </authorList>
    </citation>
    <scope>NUCLEOTIDE SEQUENCE [LARGE SCALE GENOMIC DNA]</scope>
    <source>
        <strain evidence="3">rifampicinis</strain>
    </source>
</reference>
<dbReference type="Proteomes" id="UP000594468">
    <property type="component" value="Chromosome"/>
</dbReference>
<dbReference type="EMBL" id="CP062983">
    <property type="protein sequence ID" value="QPC83047.1"/>
    <property type="molecule type" value="Genomic_DNA"/>
</dbReference>
<keyword evidence="1" id="KW-0472">Membrane</keyword>
<sequence length="47" mass="5467">MNKPSESIFWLCMKVSFDVLIVIAIVLIPKQLARIAVVAYKHRYLTF</sequence>